<keyword evidence="3" id="KW-1185">Reference proteome</keyword>
<comment type="caution">
    <text evidence="2">The sequence shown here is derived from an EMBL/GenBank/DDBJ whole genome shotgun (WGS) entry which is preliminary data.</text>
</comment>
<name>A0A834IBB7_RHYFE</name>
<sequence length="227" mass="27087">MKEFLAENNLCGQTVLLLVSRGNAIIAELLRLKNYIPKVFRLENKQDIQKYNEIIFDFFYFKISDSQEQKIENNEALRDIDEEFRDNNLEILKRFYLLFESVHSYVIDLNRYIEELEEGFYIHQTLESVFLDAEGKQLLCEALFLYGLMLIMIDAYIEGSIRERLLVSYYRYTPQRRDTQSCFDEVCKLLRDTGLNSVKKPLYYPEDYFQRIPLHSTYVDMVIGVQL</sequence>
<accession>A0A834IBB7</accession>
<comment type="similarity">
    <text evidence="1">Belongs to the strumpellin family.</text>
</comment>
<dbReference type="Pfam" id="PF10266">
    <property type="entry name" value="Strumpellin"/>
    <property type="match status" value="1"/>
</dbReference>
<dbReference type="PANTHER" id="PTHR15691">
    <property type="entry name" value="WASH COMPLEX SUBUNIT 5"/>
    <property type="match status" value="1"/>
</dbReference>
<dbReference type="GO" id="GO:0007032">
    <property type="term" value="P:endosome organization"/>
    <property type="evidence" value="ECO:0007669"/>
    <property type="project" value="TreeGrafter"/>
</dbReference>
<dbReference type="GO" id="GO:0005768">
    <property type="term" value="C:endosome"/>
    <property type="evidence" value="ECO:0007669"/>
    <property type="project" value="TreeGrafter"/>
</dbReference>
<evidence type="ECO:0000313" key="2">
    <source>
        <dbReference type="EMBL" id="KAF7278027.1"/>
    </source>
</evidence>
<dbReference type="EMBL" id="JAACXV010000409">
    <property type="protein sequence ID" value="KAF7278027.1"/>
    <property type="molecule type" value="Genomic_DNA"/>
</dbReference>
<dbReference type="GO" id="GO:0071203">
    <property type="term" value="C:WASH complex"/>
    <property type="evidence" value="ECO:0007669"/>
    <property type="project" value="InterPro"/>
</dbReference>
<dbReference type="GO" id="GO:0140285">
    <property type="term" value="P:endosome fission"/>
    <property type="evidence" value="ECO:0007669"/>
    <property type="project" value="TreeGrafter"/>
</dbReference>
<gene>
    <name evidence="2" type="ORF">GWI33_008947</name>
</gene>
<dbReference type="AlphaFoldDB" id="A0A834IBB7"/>
<organism evidence="2 3">
    <name type="scientific">Rhynchophorus ferrugineus</name>
    <name type="common">Red palm weevil</name>
    <name type="synonym">Curculio ferrugineus</name>
    <dbReference type="NCBI Taxonomy" id="354439"/>
    <lineage>
        <taxon>Eukaryota</taxon>
        <taxon>Metazoa</taxon>
        <taxon>Ecdysozoa</taxon>
        <taxon>Arthropoda</taxon>
        <taxon>Hexapoda</taxon>
        <taxon>Insecta</taxon>
        <taxon>Pterygota</taxon>
        <taxon>Neoptera</taxon>
        <taxon>Endopterygota</taxon>
        <taxon>Coleoptera</taxon>
        <taxon>Polyphaga</taxon>
        <taxon>Cucujiformia</taxon>
        <taxon>Curculionidae</taxon>
        <taxon>Dryophthorinae</taxon>
        <taxon>Rhynchophorus</taxon>
    </lineage>
</organism>
<dbReference type="InterPro" id="IPR019393">
    <property type="entry name" value="WASH_strumpellin"/>
</dbReference>
<dbReference type="GO" id="GO:0030041">
    <property type="term" value="P:actin filament polymerization"/>
    <property type="evidence" value="ECO:0007669"/>
    <property type="project" value="TreeGrafter"/>
</dbReference>
<dbReference type="OrthoDB" id="565118at2759"/>
<dbReference type="GO" id="GO:0051125">
    <property type="term" value="P:regulation of actin nucleation"/>
    <property type="evidence" value="ECO:0007669"/>
    <property type="project" value="TreeGrafter"/>
</dbReference>
<dbReference type="Proteomes" id="UP000625711">
    <property type="component" value="Unassembled WGS sequence"/>
</dbReference>
<proteinExistence type="inferred from homology"/>
<protein>
    <submittedName>
        <fullName evidence="2">Uncharacterized protein</fullName>
    </submittedName>
</protein>
<dbReference type="PANTHER" id="PTHR15691:SF6">
    <property type="entry name" value="WASH COMPLEX SUBUNIT 5"/>
    <property type="match status" value="1"/>
</dbReference>
<evidence type="ECO:0000256" key="1">
    <source>
        <dbReference type="ARBA" id="ARBA00006224"/>
    </source>
</evidence>
<reference evidence="2" key="1">
    <citation type="submission" date="2020-08" db="EMBL/GenBank/DDBJ databases">
        <title>Genome sequencing and assembly of the red palm weevil Rhynchophorus ferrugineus.</title>
        <authorList>
            <person name="Dias G.B."/>
            <person name="Bergman C.M."/>
            <person name="Manee M."/>
        </authorList>
    </citation>
    <scope>NUCLEOTIDE SEQUENCE</scope>
    <source>
        <strain evidence="2">AA-2017</strain>
        <tissue evidence="2">Whole larva</tissue>
    </source>
</reference>
<evidence type="ECO:0000313" key="3">
    <source>
        <dbReference type="Proteomes" id="UP000625711"/>
    </source>
</evidence>